<dbReference type="PANTHER" id="PTHR32071:SF113">
    <property type="entry name" value="ALGINATE BIOSYNTHESIS TRANSCRIPTIONAL REGULATORY PROTEIN ALGB"/>
    <property type="match status" value="1"/>
</dbReference>
<dbReference type="PROSITE" id="PS00675">
    <property type="entry name" value="SIGMA54_INTERACT_1"/>
    <property type="match status" value="1"/>
</dbReference>
<evidence type="ECO:0000256" key="5">
    <source>
        <dbReference type="ARBA" id="ARBA00023163"/>
    </source>
</evidence>
<dbReference type="GO" id="GO:0006355">
    <property type="term" value="P:regulation of DNA-templated transcription"/>
    <property type="evidence" value="ECO:0007669"/>
    <property type="project" value="InterPro"/>
</dbReference>
<dbReference type="Gene3D" id="3.40.50.300">
    <property type="entry name" value="P-loop containing nucleotide triphosphate hydrolases"/>
    <property type="match status" value="1"/>
</dbReference>
<evidence type="ECO:0000313" key="10">
    <source>
        <dbReference type="Proteomes" id="UP000580856"/>
    </source>
</evidence>
<dbReference type="SMART" id="SM00448">
    <property type="entry name" value="REC"/>
    <property type="match status" value="1"/>
</dbReference>
<dbReference type="SUPFAM" id="SSF52540">
    <property type="entry name" value="P-loop containing nucleoside triphosphate hydrolases"/>
    <property type="match status" value="1"/>
</dbReference>
<reference evidence="9 10" key="1">
    <citation type="submission" date="2020-03" db="EMBL/GenBank/DDBJ databases">
        <title>Genomic Encyclopedia of Type Strains, Phase IV (KMG-IV): sequencing the most valuable type-strain genomes for metagenomic binning, comparative biology and taxonomic classification.</title>
        <authorList>
            <person name="Goeker M."/>
        </authorList>
    </citation>
    <scope>NUCLEOTIDE SEQUENCE [LARGE SCALE GENOMIC DNA]</scope>
    <source>
        <strain evidence="9 10">DSM 24233</strain>
    </source>
</reference>
<gene>
    <name evidence="9" type="ORF">GGQ74_001349</name>
</gene>
<evidence type="ECO:0000259" key="7">
    <source>
        <dbReference type="PROSITE" id="PS50045"/>
    </source>
</evidence>
<keyword evidence="2" id="KW-0067">ATP-binding</keyword>
<dbReference type="InterPro" id="IPR001789">
    <property type="entry name" value="Sig_transdc_resp-reg_receiver"/>
</dbReference>
<comment type="caution">
    <text evidence="9">The sequence shown here is derived from an EMBL/GenBank/DDBJ whole genome shotgun (WGS) entry which is preliminary data.</text>
</comment>
<feature type="domain" description="Sigma-54 factor interaction" evidence="7">
    <location>
        <begin position="136"/>
        <end position="365"/>
    </location>
</feature>
<dbReference type="InterPro" id="IPR025943">
    <property type="entry name" value="Sigma_54_int_dom_ATP-bd_2"/>
</dbReference>
<dbReference type="PROSITE" id="PS50110">
    <property type="entry name" value="RESPONSE_REGULATORY"/>
    <property type="match status" value="1"/>
</dbReference>
<dbReference type="InterPro" id="IPR025662">
    <property type="entry name" value="Sigma_54_int_dom_ATP-bd_1"/>
</dbReference>
<dbReference type="SUPFAM" id="SSF52172">
    <property type="entry name" value="CheY-like"/>
    <property type="match status" value="1"/>
</dbReference>
<evidence type="ECO:0000256" key="1">
    <source>
        <dbReference type="ARBA" id="ARBA00022741"/>
    </source>
</evidence>
<evidence type="ECO:0000256" key="6">
    <source>
        <dbReference type="PROSITE-ProRule" id="PRU00169"/>
    </source>
</evidence>
<dbReference type="Pfam" id="PF25601">
    <property type="entry name" value="AAA_lid_14"/>
    <property type="match status" value="1"/>
</dbReference>
<dbReference type="RefSeq" id="WP_167940741.1">
    <property type="nucleotide sequence ID" value="NZ_JAATJA010000001.1"/>
</dbReference>
<proteinExistence type="predicted"/>
<dbReference type="InterPro" id="IPR025944">
    <property type="entry name" value="Sigma_54_int_dom_CS"/>
</dbReference>
<dbReference type="GO" id="GO:0003677">
    <property type="term" value="F:DNA binding"/>
    <property type="evidence" value="ECO:0007669"/>
    <property type="project" value="UniProtKB-KW"/>
</dbReference>
<evidence type="ECO:0000313" key="9">
    <source>
        <dbReference type="EMBL" id="NJB67709.1"/>
    </source>
</evidence>
<protein>
    <submittedName>
        <fullName evidence="9">Two-component system NtrC family response regulator</fullName>
    </submittedName>
</protein>
<dbReference type="InterPro" id="IPR011006">
    <property type="entry name" value="CheY-like_superfamily"/>
</dbReference>
<dbReference type="InterPro" id="IPR002078">
    <property type="entry name" value="Sigma_54_int"/>
</dbReference>
<dbReference type="GO" id="GO:0000160">
    <property type="term" value="P:phosphorelay signal transduction system"/>
    <property type="evidence" value="ECO:0007669"/>
    <property type="project" value="InterPro"/>
</dbReference>
<feature type="modified residue" description="4-aspartylphosphate" evidence="6">
    <location>
        <position position="52"/>
    </location>
</feature>
<dbReference type="PANTHER" id="PTHR32071">
    <property type="entry name" value="TRANSCRIPTIONAL REGULATORY PROTEIN"/>
    <property type="match status" value="1"/>
</dbReference>
<evidence type="ECO:0000256" key="3">
    <source>
        <dbReference type="ARBA" id="ARBA00023015"/>
    </source>
</evidence>
<dbReference type="PROSITE" id="PS50045">
    <property type="entry name" value="SIGMA54_INTERACT_4"/>
    <property type="match status" value="1"/>
</dbReference>
<accession>A0A846QST8</accession>
<keyword evidence="1" id="KW-0547">Nucleotide-binding</keyword>
<keyword evidence="10" id="KW-1185">Reference proteome</keyword>
<keyword evidence="6" id="KW-0597">Phosphoprotein</keyword>
<dbReference type="Gene3D" id="3.40.50.2300">
    <property type="match status" value="1"/>
</dbReference>
<dbReference type="Gene3D" id="1.10.8.60">
    <property type="match status" value="1"/>
</dbReference>
<dbReference type="AlphaFoldDB" id="A0A846QST8"/>
<dbReference type="CDD" id="cd00009">
    <property type="entry name" value="AAA"/>
    <property type="match status" value="1"/>
</dbReference>
<evidence type="ECO:0000259" key="8">
    <source>
        <dbReference type="PROSITE" id="PS50110"/>
    </source>
</evidence>
<keyword evidence="3" id="KW-0805">Transcription regulation</keyword>
<dbReference type="InterPro" id="IPR027417">
    <property type="entry name" value="P-loop_NTPase"/>
</dbReference>
<dbReference type="Pfam" id="PF00158">
    <property type="entry name" value="Sigma54_activat"/>
    <property type="match status" value="1"/>
</dbReference>
<evidence type="ECO:0000256" key="4">
    <source>
        <dbReference type="ARBA" id="ARBA00023125"/>
    </source>
</evidence>
<dbReference type="GO" id="GO:0005524">
    <property type="term" value="F:ATP binding"/>
    <property type="evidence" value="ECO:0007669"/>
    <property type="project" value="UniProtKB-KW"/>
</dbReference>
<dbReference type="InterPro" id="IPR003593">
    <property type="entry name" value="AAA+_ATPase"/>
</dbReference>
<feature type="domain" description="Response regulatory" evidence="8">
    <location>
        <begin position="3"/>
        <end position="117"/>
    </location>
</feature>
<dbReference type="PROSITE" id="PS00676">
    <property type="entry name" value="SIGMA54_INTERACT_2"/>
    <property type="match status" value="1"/>
</dbReference>
<dbReference type="InterPro" id="IPR009057">
    <property type="entry name" value="Homeodomain-like_sf"/>
</dbReference>
<evidence type="ECO:0000256" key="2">
    <source>
        <dbReference type="ARBA" id="ARBA00022840"/>
    </source>
</evidence>
<dbReference type="PROSITE" id="PS00688">
    <property type="entry name" value="SIGMA54_INTERACT_3"/>
    <property type="match status" value="1"/>
</dbReference>
<keyword evidence="5" id="KW-0804">Transcription</keyword>
<dbReference type="EMBL" id="JAATJA010000001">
    <property type="protein sequence ID" value="NJB67709.1"/>
    <property type="molecule type" value="Genomic_DNA"/>
</dbReference>
<keyword evidence="4" id="KW-0238">DNA-binding</keyword>
<sequence length="467" mass="51280">MASVLVVDVDPFIREYLRNALERTGHIVSAVESVEAAGMAGLTRRFDVAFLDANLPDGDAIGMLGAFRNRLDGPETIVLSSMADPDLAERAMRAGAWDFIVKPCSLDRLTHSLRRALMYRAKRSEALPPRLRNCGIVGNSAAIRQCLEQAGLAAAGRADVLITGETGTGKDIFARAIHQSSALANRPFVVVDCAALPSGLAESILFGHVRGAFTGADTTRSGLIRQADGGTLFLDEVGELPPEVQSTFLRVLQERRYRPVGARHEEASDFRLIAATNRELADMTAAGRFRSDLLFRLNSFVLRLPPLRERREDIAALAVHLLAREARRDCCEVKGASPEFLAVLAAHDWPGNVRELVHVLRAAILAAGGEPTLHPQHLPVELKVCYMRGAMGDAGESAQDREPQGHVSGQPMAWREYRRRVLDEAERRYMADIMRHAGGDARRAMELSGLKSARFYQLLRQHGRDLS</sequence>
<dbReference type="InterPro" id="IPR058031">
    <property type="entry name" value="AAA_lid_NorR"/>
</dbReference>
<dbReference type="Proteomes" id="UP000580856">
    <property type="component" value="Unassembled WGS sequence"/>
</dbReference>
<dbReference type="SMART" id="SM00382">
    <property type="entry name" value="AAA"/>
    <property type="match status" value="1"/>
</dbReference>
<organism evidence="9 10">
    <name type="scientific">Desulfobaculum xiamenense</name>
    <dbReference type="NCBI Taxonomy" id="995050"/>
    <lineage>
        <taxon>Bacteria</taxon>
        <taxon>Pseudomonadati</taxon>
        <taxon>Thermodesulfobacteriota</taxon>
        <taxon>Desulfovibrionia</taxon>
        <taxon>Desulfovibrionales</taxon>
        <taxon>Desulfovibrionaceae</taxon>
        <taxon>Desulfobaculum</taxon>
    </lineage>
</organism>
<name>A0A846QST8_9BACT</name>
<dbReference type="Pfam" id="PF00072">
    <property type="entry name" value="Response_reg"/>
    <property type="match status" value="1"/>
</dbReference>
<dbReference type="SUPFAM" id="SSF46689">
    <property type="entry name" value="Homeodomain-like"/>
    <property type="match status" value="1"/>
</dbReference>
<dbReference type="FunFam" id="3.40.50.300:FF:000006">
    <property type="entry name" value="DNA-binding transcriptional regulator NtrC"/>
    <property type="match status" value="1"/>
</dbReference>